<evidence type="ECO:0000256" key="2">
    <source>
        <dbReference type="SAM" id="SignalP"/>
    </source>
</evidence>
<feature type="signal peptide" evidence="2">
    <location>
        <begin position="1"/>
        <end position="24"/>
    </location>
</feature>
<organism evidence="4 5">
    <name type="scientific">Natronocella acetinitrilica</name>
    <dbReference type="NCBI Taxonomy" id="414046"/>
    <lineage>
        <taxon>Bacteria</taxon>
        <taxon>Pseudomonadati</taxon>
        <taxon>Pseudomonadota</taxon>
        <taxon>Gammaproteobacteria</taxon>
        <taxon>Chromatiales</taxon>
        <taxon>Ectothiorhodospiraceae</taxon>
        <taxon>Natronocella</taxon>
    </lineage>
</organism>
<dbReference type="Proteomes" id="UP001205843">
    <property type="component" value="Unassembled WGS sequence"/>
</dbReference>
<evidence type="ECO:0000313" key="4">
    <source>
        <dbReference type="EMBL" id="MCP1674463.1"/>
    </source>
</evidence>
<feature type="region of interest" description="Disordered" evidence="1">
    <location>
        <begin position="30"/>
        <end position="54"/>
    </location>
</feature>
<accession>A0AAE3KC34</accession>
<dbReference type="AlphaFoldDB" id="A0AAE3KC34"/>
<evidence type="ECO:0000259" key="3">
    <source>
        <dbReference type="Pfam" id="PF13767"/>
    </source>
</evidence>
<reference evidence="4" key="1">
    <citation type="submission" date="2022-03" db="EMBL/GenBank/DDBJ databases">
        <title>Genomic Encyclopedia of Type Strains, Phase III (KMG-III): the genomes of soil and plant-associated and newly described type strains.</title>
        <authorList>
            <person name="Whitman W."/>
        </authorList>
    </citation>
    <scope>NUCLEOTIDE SEQUENCE</scope>
    <source>
        <strain evidence="4">ANL 6-2</strain>
    </source>
</reference>
<dbReference type="EMBL" id="JALJXV010000003">
    <property type="protein sequence ID" value="MCP1674463.1"/>
    <property type="molecule type" value="Genomic_DNA"/>
</dbReference>
<gene>
    <name evidence="4" type="ORF">J2T57_001565</name>
</gene>
<dbReference type="InterPro" id="IPR025433">
    <property type="entry name" value="DUF4168"/>
</dbReference>
<feature type="domain" description="DUF4168" evidence="3">
    <location>
        <begin position="59"/>
        <end position="130"/>
    </location>
</feature>
<keyword evidence="2" id="KW-0732">Signal</keyword>
<name>A0AAE3KC34_9GAMM</name>
<evidence type="ECO:0000256" key="1">
    <source>
        <dbReference type="SAM" id="MobiDB-lite"/>
    </source>
</evidence>
<proteinExistence type="predicted"/>
<dbReference type="Pfam" id="PF13767">
    <property type="entry name" value="DUF4168"/>
    <property type="match status" value="1"/>
</dbReference>
<sequence>MPLKARLQLAAALALLVGATTLHADMHAAPEGHQAPQDGHAAAQAESAPGGEQREVTVEDLHAFVAAEAAVAEIQHNYSAMIEEAAGAEEAEVLTDTAHALMVEAVEDAGLPVAVYNTIAHAAANNPEVATFLADLRD</sequence>
<comment type="caution">
    <text evidence="4">The sequence shown here is derived from an EMBL/GenBank/DDBJ whole genome shotgun (WGS) entry which is preliminary data.</text>
</comment>
<protein>
    <recommendedName>
        <fullName evidence="3">DUF4168 domain-containing protein</fullName>
    </recommendedName>
</protein>
<feature type="chain" id="PRO_5041994130" description="DUF4168 domain-containing protein" evidence="2">
    <location>
        <begin position="25"/>
        <end position="138"/>
    </location>
</feature>
<evidence type="ECO:0000313" key="5">
    <source>
        <dbReference type="Proteomes" id="UP001205843"/>
    </source>
</evidence>
<keyword evidence="5" id="KW-1185">Reference proteome</keyword>